<feature type="domain" description="Nucleoside phosphorylase" evidence="1">
    <location>
        <begin position="623"/>
        <end position="745"/>
    </location>
</feature>
<sequence length="969" mass="109384">MAAFPNIESENSLDAFTFEIKILPDIAPKGDLSCEVFDDCLASLTALLGFLDSLVKESVISALDGIEKDFGPANDDKKRRLEKLGIIGTVKSSVLFWLGITSLSEYRYGPLPTHAPPTSTPNGLYNNSTPKLNAYREVDTESTENMHRYLKLEALGNLATALQDELDTADVIRRCAVHLSLGRTAEEYDHGKEILYSFNICFESLDVSGRGNLLDLSCPLSITRTRWNDLKPSEISDQLLAVLERRGCDCEGSKEQDHQAVLRLNGFQLEANPLMFDMFFLTCKSPRPLAGKPIYTEKKRFGRQEQVRERHIFNLCDDINRHHPRDSDPTVLHISFDTINLYATPKGAPTHSDAFPMMFLESLLGGGFFQNPTSGGAFKLTDKAILALSLARCLLHLFQSRWIERPWTAGSIQFLYRDTPAEISYVHHPYVCYRLPSRELEQTEPVIDRYENTMLSFARILLEIEIGDMIIVDPTKDIGDALSDILEGIDGPRGHYHQAIVGCLQFRDLLTAMQRRERKKKLDYQIRRTLYTGVVEHLERNLCSLRNHKKLFTKKARRQAPQSLVGNQNLETLEYLKLGTTRPQFYHRSTRGGLPAPRAEVLTASDGRYSLHPRPLKRSDFEIAIFCALRREFDAVALIFDEFWDEDDEPFGKAPRDQNTYTTGRIGRFNAVLVLLPGMGKVNAASTAANFRVSFPRVELALLVGICGGIPGYQDHSGRFKEILLGDVIISDDIVQYDFGRLLPNGFKRKDSRQDALGRPNIDIVGFIATLRTEIHLDRLQRQTAKHLAALQIKSRHGRFTDPGEMEDKLFQPSYRHKHRDGGSINCNICIKCASDEDPVCEEALGTLCTNLSCDETQLVPRQRLIFNRENVAESRFTRNGHKSQDQAPRPAIHFGSIASGDTVMKSGNHRDMVAKRDGIIAFEMEGAGVWDNLSCIVIKEFVTTRIVIKTRCGRILLLLLLPPLLKRF</sequence>
<evidence type="ECO:0000313" key="4">
    <source>
        <dbReference type="Proteomes" id="UP000474640"/>
    </source>
</evidence>
<dbReference type="Gene3D" id="3.40.50.1580">
    <property type="entry name" value="Nucleoside phosphorylase domain"/>
    <property type="match status" value="1"/>
</dbReference>
<dbReference type="InterPro" id="IPR056002">
    <property type="entry name" value="DUF7580"/>
</dbReference>
<proteinExistence type="predicted"/>
<dbReference type="GO" id="GO:0009116">
    <property type="term" value="P:nucleoside metabolic process"/>
    <property type="evidence" value="ECO:0007669"/>
    <property type="project" value="InterPro"/>
</dbReference>
<evidence type="ECO:0000313" key="3">
    <source>
        <dbReference type="EMBL" id="KAF3289922.1"/>
    </source>
</evidence>
<dbReference type="Proteomes" id="UP000474640">
    <property type="component" value="Unassembled WGS sequence"/>
</dbReference>
<dbReference type="OrthoDB" id="1658288at2759"/>
<dbReference type="InterPro" id="IPR000845">
    <property type="entry name" value="Nucleoside_phosphorylase_d"/>
</dbReference>
<dbReference type="SUPFAM" id="SSF53167">
    <property type="entry name" value="Purine and uridine phosphorylases"/>
    <property type="match status" value="1"/>
</dbReference>
<dbReference type="EMBL" id="JAABOJ010000002">
    <property type="protein sequence ID" value="KAF3289922.1"/>
    <property type="molecule type" value="Genomic_DNA"/>
</dbReference>
<dbReference type="InterPro" id="IPR035994">
    <property type="entry name" value="Nucleoside_phosphorylase_sf"/>
</dbReference>
<protein>
    <submittedName>
        <fullName evidence="3">Uncharacterized protein</fullName>
    </submittedName>
</protein>
<dbReference type="Pfam" id="PF01048">
    <property type="entry name" value="PNP_UDP_1"/>
    <property type="match status" value="1"/>
</dbReference>
<dbReference type="InterPro" id="IPR053137">
    <property type="entry name" value="NLR-like"/>
</dbReference>
<evidence type="ECO:0000259" key="1">
    <source>
        <dbReference type="Pfam" id="PF01048"/>
    </source>
</evidence>
<dbReference type="PANTHER" id="PTHR46082:SF6">
    <property type="entry name" value="AAA+ ATPASE DOMAIN-CONTAINING PROTEIN-RELATED"/>
    <property type="match status" value="1"/>
</dbReference>
<dbReference type="PANTHER" id="PTHR46082">
    <property type="entry name" value="ATP/GTP-BINDING PROTEIN-RELATED"/>
    <property type="match status" value="1"/>
</dbReference>
<reference evidence="3 4" key="1">
    <citation type="submission" date="2020-01" db="EMBL/GenBank/DDBJ databases">
        <authorList>
            <person name="Palmer J.M."/>
        </authorList>
    </citation>
    <scope>NUCLEOTIDE SEQUENCE [LARGE SCALE GENOMIC DNA]</scope>
    <source>
        <strain evidence="3 4">TWF970</strain>
    </source>
</reference>
<name>A0A7C8RH99_ORBOL</name>
<accession>A0A7C8RH99</accession>
<evidence type="ECO:0000259" key="2">
    <source>
        <dbReference type="Pfam" id="PF24476"/>
    </source>
</evidence>
<organism evidence="3 4">
    <name type="scientific">Orbilia oligospora</name>
    <name type="common">Nematode-trapping fungus</name>
    <name type="synonym">Arthrobotrys oligospora</name>
    <dbReference type="NCBI Taxonomy" id="2813651"/>
    <lineage>
        <taxon>Eukaryota</taxon>
        <taxon>Fungi</taxon>
        <taxon>Dikarya</taxon>
        <taxon>Ascomycota</taxon>
        <taxon>Pezizomycotina</taxon>
        <taxon>Orbiliomycetes</taxon>
        <taxon>Orbiliales</taxon>
        <taxon>Orbiliaceae</taxon>
        <taxon>Orbilia</taxon>
    </lineage>
</organism>
<dbReference type="Pfam" id="PF24476">
    <property type="entry name" value="DUF7580"/>
    <property type="match status" value="1"/>
</dbReference>
<gene>
    <name evidence="3" type="ORF">TWF970_003665</name>
</gene>
<feature type="domain" description="DUF7580" evidence="2">
    <location>
        <begin position="231"/>
        <end position="542"/>
    </location>
</feature>
<dbReference type="GO" id="GO:0003824">
    <property type="term" value="F:catalytic activity"/>
    <property type="evidence" value="ECO:0007669"/>
    <property type="project" value="InterPro"/>
</dbReference>
<comment type="caution">
    <text evidence="3">The sequence shown here is derived from an EMBL/GenBank/DDBJ whole genome shotgun (WGS) entry which is preliminary data.</text>
</comment>
<dbReference type="AlphaFoldDB" id="A0A7C8RH99"/>